<feature type="transmembrane region" description="Helical" evidence="1">
    <location>
        <begin position="46"/>
        <end position="66"/>
    </location>
</feature>
<evidence type="ECO:0000313" key="4">
    <source>
        <dbReference type="Proteomes" id="UP000000763"/>
    </source>
</evidence>
<proteinExistence type="predicted"/>
<keyword evidence="1" id="KW-1133">Transmembrane helix</keyword>
<protein>
    <submittedName>
        <fullName evidence="3">Uncharacterized protein</fullName>
    </submittedName>
</protein>
<reference evidence="4" key="3">
    <citation type="journal article" date="2008" name="Nucleic Acids Res.">
        <title>The rice annotation project database (RAP-DB): 2008 update.</title>
        <authorList>
            <consortium name="The rice annotation project (RAP)"/>
        </authorList>
    </citation>
    <scope>GENOME REANNOTATION</scope>
    <source>
        <strain evidence="4">cv. Nipponbare</strain>
    </source>
</reference>
<name>Q5SNG3_ORYSJ</name>
<evidence type="ECO:0000313" key="2">
    <source>
        <dbReference type="EMBL" id="BAD72195.1"/>
    </source>
</evidence>
<evidence type="ECO:0000256" key="1">
    <source>
        <dbReference type="SAM" id="Phobius"/>
    </source>
</evidence>
<dbReference type="EMBL" id="AP002746">
    <property type="protein sequence ID" value="BAD72243.1"/>
    <property type="molecule type" value="Genomic_DNA"/>
</dbReference>
<dbReference type="Proteomes" id="UP000817658">
    <property type="component" value="Chromosome 1"/>
</dbReference>
<organism evidence="3">
    <name type="scientific">Oryza sativa subsp. japonica</name>
    <name type="common">Rice</name>
    <dbReference type="NCBI Taxonomy" id="39947"/>
    <lineage>
        <taxon>Eukaryota</taxon>
        <taxon>Viridiplantae</taxon>
        <taxon>Streptophyta</taxon>
        <taxon>Embryophyta</taxon>
        <taxon>Tracheophyta</taxon>
        <taxon>Spermatophyta</taxon>
        <taxon>Magnoliopsida</taxon>
        <taxon>Liliopsida</taxon>
        <taxon>Poales</taxon>
        <taxon>Poaceae</taxon>
        <taxon>BOP clade</taxon>
        <taxon>Oryzoideae</taxon>
        <taxon>Oryzeae</taxon>
        <taxon>Oryzinae</taxon>
        <taxon>Oryza</taxon>
        <taxon>Oryza sativa</taxon>
    </lineage>
</organism>
<keyword evidence="1" id="KW-0812">Transmembrane</keyword>
<dbReference type="AlphaFoldDB" id="Q5SNG3"/>
<dbReference type="EMBL" id="AP002537">
    <property type="protein sequence ID" value="BAD72195.1"/>
    <property type="molecule type" value="Genomic_DNA"/>
</dbReference>
<accession>Q5SNG3</accession>
<sequence length="77" mass="8559">MGGIENCEVRLWVGGLFSPSPPEQMLASSAWISGFLEDDLVSLPKFIAQGVLLLRICLFFFWCAVIPDATLTGFHLW</sequence>
<keyword evidence="1" id="KW-0472">Membrane</keyword>
<reference evidence="3" key="1">
    <citation type="journal article" date="2002" name="Nature">
        <title>The genome sequence and structure of rice chromosome 1.</title>
        <authorList>
            <person name="Sasaki T."/>
            <person name="Matsumoto T."/>
            <person name="Yamamoto K."/>
            <person name="Sakata K."/>
            <person name="Baba T."/>
            <person name="Katayose Y."/>
            <person name="Wu J."/>
            <person name="Niimura Y."/>
            <person name="Cheng Z."/>
            <person name="Nagamura Y."/>
            <person name="Antonio B.A."/>
            <person name="Kanamori H."/>
            <person name="Hosokawa S."/>
            <person name="Masukawa M."/>
            <person name="Arikawa K."/>
            <person name="Chiden Y."/>
            <person name="Hayashi M."/>
            <person name="Okamoto M."/>
            <person name="Ando T."/>
            <person name="Aoki H."/>
            <person name="Arita K."/>
            <person name="Hamada M."/>
            <person name="Harada C."/>
            <person name="Hijishita S."/>
            <person name="Honda M."/>
            <person name="Ichikawa Y."/>
            <person name="Idonuma A."/>
            <person name="Iijima M."/>
            <person name="Ikeda M."/>
            <person name="Ikeno M."/>
            <person name="Itoh S."/>
            <person name="Itoh T."/>
            <person name="Itoh Y."/>
            <person name="Itoh Y."/>
            <person name="Iwabuchi A."/>
            <person name="Kamiya K."/>
            <person name="Karasawa W."/>
            <person name="Katagiri S."/>
            <person name="Kikuta A."/>
            <person name="Kobayashi N."/>
            <person name="Kono I."/>
            <person name="Machita K."/>
            <person name="Maehara T."/>
            <person name="Mizuno H."/>
            <person name="Mizubayashi T."/>
            <person name="Mukai Y."/>
            <person name="Nagasaki H."/>
            <person name="Nakashima M."/>
            <person name="Nakama Y."/>
            <person name="Nakamichi Y."/>
            <person name="Nakamura M."/>
            <person name="Namiki N."/>
            <person name="Negishi M."/>
            <person name="Ohta I."/>
            <person name="Ono N."/>
            <person name="Saji S."/>
            <person name="Sakai K."/>
            <person name="Shibata M."/>
            <person name="Shimokawa T."/>
            <person name="Shomura A."/>
            <person name="Song J."/>
            <person name="Takazaki Y."/>
            <person name="Terasawa K."/>
            <person name="Tsuji K."/>
            <person name="Waki K."/>
            <person name="Yamagata H."/>
            <person name="Yamane H."/>
            <person name="Yoshiki S."/>
            <person name="Yoshihara R."/>
            <person name="Yukawa K."/>
            <person name="Zhong H."/>
            <person name="Iwama H."/>
            <person name="Endo T."/>
            <person name="Ito H."/>
            <person name="Hahn J.H."/>
            <person name="Kim H.I."/>
            <person name="Eun M.Y."/>
            <person name="Yano M."/>
            <person name="Jiang J."/>
            <person name="Gojobori T."/>
        </authorList>
    </citation>
    <scope>NUCLEOTIDE SEQUENCE</scope>
</reference>
<evidence type="ECO:0000313" key="3">
    <source>
        <dbReference type="EMBL" id="BAD72243.1"/>
    </source>
</evidence>
<reference evidence="4" key="2">
    <citation type="journal article" date="2005" name="Nature">
        <title>The map-based sequence of the rice genome.</title>
        <authorList>
            <consortium name="International rice genome sequencing project (IRGSP)"/>
            <person name="Matsumoto T."/>
            <person name="Wu J."/>
            <person name="Kanamori H."/>
            <person name="Katayose Y."/>
            <person name="Fujisawa M."/>
            <person name="Namiki N."/>
            <person name="Mizuno H."/>
            <person name="Yamamoto K."/>
            <person name="Antonio B.A."/>
            <person name="Baba T."/>
            <person name="Sakata K."/>
            <person name="Nagamura Y."/>
            <person name="Aoki H."/>
            <person name="Arikawa K."/>
            <person name="Arita K."/>
            <person name="Bito T."/>
            <person name="Chiden Y."/>
            <person name="Fujitsuka N."/>
            <person name="Fukunaka R."/>
            <person name="Hamada M."/>
            <person name="Harada C."/>
            <person name="Hayashi A."/>
            <person name="Hijishita S."/>
            <person name="Honda M."/>
            <person name="Hosokawa S."/>
            <person name="Ichikawa Y."/>
            <person name="Idonuma A."/>
            <person name="Iijima M."/>
            <person name="Ikeda M."/>
            <person name="Ikeno M."/>
            <person name="Ito K."/>
            <person name="Ito S."/>
            <person name="Ito T."/>
            <person name="Ito Y."/>
            <person name="Ito Y."/>
            <person name="Iwabuchi A."/>
            <person name="Kamiya K."/>
            <person name="Karasawa W."/>
            <person name="Kurita K."/>
            <person name="Katagiri S."/>
            <person name="Kikuta A."/>
            <person name="Kobayashi H."/>
            <person name="Kobayashi N."/>
            <person name="Machita K."/>
            <person name="Maehara T."/>
            <person name="Masukawa M."/>
            <person name="Mizubayashi T."/>
            <person name="Mukai Y."/>
            <person name="Nagasaki H."/>
            <person name="Nagata Y."/>
            <person name="Naito S."/>
            <person name="Nakashima M."/>
            <person name="Nakama Y."/>
            <person name="Nakamichi Y."/>
            <person name="Nakamura M."/>
            <person name="Meguro A."/>
            <person name="Negishi M."/>
            <person name="Ohta I."/>
            <person name="Ohta T."/>
            <person name="Okamoto M."/>
            <person name="Ono N."/>
            <person name="Saji S."/>
            <person name="Sakaguchi M."/>
            <person name="Sakai K."/>
            <person name="Shibata M."/>
            <person name="Shimokawa T."/>
            <person name="Song J."/>
            <person name="Takazaki Y."/>
            <person name="Terasawa K."/>
            <person name="Tsugane M."/>
            <person name="Tsuji K."/>
            <person name="Ueda S."/>
            <person name="Waki K."/>
            <person name="Yamagata H."/>
            <person name="Yamamoto M."/>
            <person name="Yamamoto S."/>
            <person name="Yamane H."/>
            <person name="Yoshiki S."/>
            <person name="Yoshihara R."/>
            <person name="Yukawa K."/>
            <person name="Zhong H."/>
            <person name="Yano M."/>
            <person name="Yuan Q."/>
            <person name="Ouyang S."/>
            <person name="Liu J."/>
            <person name="Jones K.M."/>
            <person name="Gansberger K."/>
            <person name="Moffat K."/>
            <person name="Hill J."/>
            <person name="Bera J."/>
            <person name="Fadrosh D."/>
            <person name="Jin S."/>
            <person name="Johri S."/>
            <person name="Kim M."/>
            <person name="Overton L."/>
            <person name="Reardon M."/>
            <person name="Tsitrin T."/>
            <person name="Vuong H."/>
            <person name="Weaver B."/>
            <person name="Ciecko A."/>
            <person name="Tallon L."/>
            <person name="Jackson J."/>
            <person name="Pai G."/>
            <person name="Aken S.V."/>
            <person name="Utterback T."/>
            <person name="Reidmuller S."/>
            <person name="Feldblyum T."/>
            <person name="Hsiao J."/>
            <person name="Zismann V."/>
            <person name="Iobst S."/>
            <person name="de Vazeille A.R."/>
            <person name="Buell C.R."/>
            <person name="Ying K."/>
            <person name="Li Y."/>
            <person name="Lu T."/>
            <person name="Huang Y."/>
            <person name="Zhao Q."/>
            <person name="Feng Q."/>
            <person name="Zhang L."/>
            <person name="Zhu J."/>
            <person name="Weng Q."/>
            <person name="Mu J."/>
            <person name="Lu Y."/>
            <person name="Fan D."/>
            <person name="Liu Y."/>
            <person name="Guan J."/>
            <person name="Zhang Y."/>
            <person name="Yu S."/>
            <person name="Liu X."/>
            <person name="Zhang Y."/>
            <person name="Hong G."/>
            <person name="Han B."/>
            <person name="Choisne N."/>
            <person name="Demange N."/>
            <person name="Orjeda G."/>
            <person name="Samain S."/>
            <person name="Cattolico L."/>
            <person name="Pelletier E."/>
            <person name="Couloux A."/>
            <person name="Segurens B."/>
            <person name="Wincker P."/>
            <person name="D'Hont A."/>
            <person name="Scarpelli C."/>
            <person name="Weissenbach J."/>
            <person name="Salanoubat M."/>
            <person name="Quetier F."/>
            <person name="Yu Y."/>
            <person name="Kim H.R."/>
            <person name="Rambo T."/>
            <person name="Currie J."/>
            <person name="Collura K."/>
            <person name="Luo M."/>
            <person name="Yang T."/>
            <person name="Ammiraju J.S.S."/>
            <person name="Engler F."/>
            <person name="Soderlund C."/>
            <person name="Wing R.A."/>
            <person name="Palmer L.E."/>
            <person name="de la Bastide M."/>
            <person name="Spiegel L."/>
            <person name="Nascimento L."/>
            <person name="Zutavern T."/>
            <person name="O'Shaughnessy A."/>
            <person name="Dike S."/>
            <person name="Dedhia N."/>
            <person name="Preston R."/>
            <person name="Balija V."/>
            <person name="McCombie W.R."/>
            <person name="Chow T."/>
            <person name="Chen H."/>
            <person name="Chung M."/>
            <person name="Chen C."/>
            <person name="Shaw J."/>
            <person name="Wu H."/>
            <person name="Hsiao K."/>
            <person name="Chao Y."/>
            <person name="Chu M."/>
            <person name="Cheng C."/>
            <person name="Hour A."/>
            <person name="Lee P."/>
            <person name="Lin S."/>
            <person name="Lin Y."/>
            <person name="Liou J."/>
            <person name="Liu S."/>
            <person name="Hsing Y."/>
            <person name="Raghuvanshi S."/>
            <person name="Mohanty A."/>
            <person name="Bharti A.K."/>
            <person name="Gaur A."/>
            <person name="Gupta V."/>
            <person name="Kumar D."/>
            <person name="Ravi V."/>
            <person name="Vij S."/>
            <person name="Kapur A."/>
            <person name="Khurana P."/>
            <person name="Khurana P."/>
            <person name="Khurana J.P."/>
            <person name="Tyagi A.K."/>
            <person name="Gaikwad K."/>
            <person name="Singh A."/>
            <person name="Dalal V."/>
            <person name="Srivastava S."/>
            <person name="Dixit A."/>
            <person name="Pal A.K."/>
            <person name="Ghazi I.A."/>
            <person name="Yadav M."/>
            <person name="Pandit A."/>
            <person name="Bhargava A."/>
            <person name="Sureshbabu K."/>
            <person name="Batra K."/>
            <person name="Sharma T.R."/>
            <person name="Mohapatra T."/>
            <person name="Singh N.K."/>
            <person name="Messing J."/>
            <person name="Nelson A.B."/>
            <person name="Fuks G."/>
            <person name="Kavchok S."/>
            <person name="Keizer G."/>
            <person name="Linton E."/>
            <person name="Llaca V."/>
            <person name="Song R."/>
            <person name="Tanyolac B."/>
            <person name="Young S."/>
            <person name="Ho-Il K."/>
            <person name="Hahn J.H."/>
            <person name="Sangsakoo G."/>
            <person name="Vanavichit A."/>
            <person name="de Mattos Luiz.A.T."/>
            <person name="Zimmer P.D."/>
            <person name="Malone G."/>
            <person name="Dellagostin O."/>
            <person name="de Oliveira A.C."/>
            <person name="Bevan M."/>
            <person name="Bancroft I."/>
            <person name="Minx P."/>
            <person name="Cordum H."/>
            <person name="Wilson R."/>
            <person name="Cheng Z."/>
            <person name="Jin W."/>
            <person name="Jiang J."/>
            <person name="Leong S.A."/>
            <person name="Iwama H."/>
            <person name="Gojobori T."/>
            <person name="Itoh T."/>
            <person name="Niimura Y."/>
            <person name="Fujii Y."/>
            <person name="Habara T."/>
            <person name="Sakai H."/>
            <person name="Sato Y."/>
            <person name="Wilson G."/>
            <person name="Kumar K."/>
            <person name="McCouch S."/>
            <person name="Juretic N."/>
            <person name="Hoen D."/>
            <person name="Wright S."/>
            <person name="Bruskiewich R."/>
            <person name="Bureau T."/>
            <person name="Miyao A."/>
            <person name="Hirochika H."/>
            <person name="Nishikawa T."/>
            <person name="Kadowaki K."/>
            <person name="Sugiura M."/>
            <person name="Burr B."/>
            <person name="Sasaki T."/>
        </authorList>
    </citation>
    <scope>NUCLEOTIDE SEQUENCE [LARGE SCALE GENOMIC DNA]</scope>
    <source>
        <strain evidence="4">cv. Nipponbare</strain>
    </source>
</reference>
<gene>
    <name evidence="2" type="ORF">P0001B06.6</name>
    <name evidence="3" type="ORF">P0671B11.37</name>
</gene>
<dbReference type="Proteomes" id="UP000000763">
    <property type="component" value="Chromosome 1"/>
</dbReference>